<proteinExistence type="predicted"/>
<dbReference type="InterPro" id="IPR003489">
    <property type="entry name" value="RHF/RaiA"/>
</dbReference>
<reference evidence="2" key="1">
    <citation type="journal article" date="2021" name="PeerJ">
        <title>Extensive microbial diversity within the chicken gut microbiome revealed by metagenomics and culture.</title>
        <authorList>
            <person name="Gilroy R."/>
            <person name="Ravi A."/>
            <person name="Getino M."/>
            <person name="Pursley I."/>
            <person name="Horton D.L."/>
            <person name="Alikhan N.F."/>
            <person name="Baker D."/>
            <person name="Gharbi K."/>
            <person name="Hall N."/>
            <person name="Watson M."/>
            <person name="Adriaenssens E.M."/>
            <person name="Foster-Nyarko E."/>
            <person name="Jarju S."/>
            <person name="Secka A."/>
            <person name="Antonio M."/>
            <person name="Oren A."/>
            <person name="Chaudhuri R.R."/>
            <person name="La Ragione R."/>
            <person name="Hildebrand F."/>
            <person name="Pallen M.J."/>
        </authorList>
    </citation>
    <scope>NUCLEOTIDE SEQUENCE</scope>
    <source>
        <strain evidence="2">9264</strain>
    </source>
</reference>
<dbReference type="Gene3D" id="3.30.160.100">
    <property type="entry name" value="Ribosome hibernation promotion factor-like"/>
    <property type="match status" value="1"/>
</dbReference>
<dbReference type="InterPro" id="IPR036567">
    <property type="entry name" value="RHF-like"/>
</dbReference>
<dbReference type="Pfam" id="PF02482">
    <property type="entry name" value="Ribosomal_S30AE"/>
    <property type="match status" value="1"/>
</dbReference>
<evidence type="ECO:0000256" key="1">
    <source>
        <dbReference type="SAM" id="Coils"/>
    </source>
</evidence>
<protein>
    <recommendedName>
        <fullName evidence="4">Ribosomal subunit interface protein</fullName>
    </recommendedName>
</protein>
<evidence type="ECO:0000313" key="2">
    <source>
        <dbReference type="EMBL" id="HJD44101.1"/>
    </source>
</evidence>
<name>A0A9D2U7I9_9BURK</name>
<accession>A0A9D2U7I9</accession>
<sequence>MEIIINTDSRVQNTPGLREHVTSVVQQELKHVSENVTRIEVHLRDVNSDKKGGEDDKKCLIEARVAGSQPVVAEHYASEINLALSGATKQLARVLHDASAKARDLEKRAAAQKRIEPNI</sequence>
<comment type="caution">
    <text evidence="2">The sequence shown here is derived from an EMBL/GenBank/DDBJ whole genome shotgun (WGS) entry which is preliminary data.</text>
</comment>
<dbReference type="SUPFAM" id="SSF69754">
    <property type="entry name" value="Ribosome binding protein Y (YfiA homologue)"/>
    <property type="match status" value="1"/>
</dbReference>
<keyword evidence="1" id="KW-0175">Coiled coil</keyword>
<dbReference type="AlphaFoldDB" id="A0A9D2U7I9"/>
<evidence type="ECO:0008006" key="4">
    <source>
        <dbReference type="Google" id="ProtNLM"/>
    </source>
</evidence>
<organism evidence="2 3">
    <name type="scientific">Candidatus Paenalcaligenes intestinipullorum</name>
    <dbReference type="NCBI Taxonomy" id="2838718"/>
    <lineage>
        <taxon>Bacteria</taxon>
        <taxon>Pseudomonadati</taxon>
        <taxon>Pseudomonadota</taxon>
        <taxon>Betaproteobacteria</taxon>
        <taxon>Burkholderiales</taxon>
        <taxon>Alcaligenaceae</taxon>
        <taxon>Paenalcaligenes</taxon>
    </lineage>
</organism>
<evidence type="ECO:0000313" key="3">
    <source>
        <dbReference type="Proteomes" id="UP000823889"/>
    </source>
</evidence>
<reference evidence="2" key="2">
    <citation type="submission" date="2021-04" db="EMBL/GenBank/DDBJ databases">
        <authorList>
            <person name="Gilroy R."/>
        </authorList>
    </citation>
    <scope>NUCLEOTIDE SEQUENCE</scope>
    <source>
        <strain evidence="2">9264</strain>
    </source>
</reference>
<dbReference type="Proteomes" id="UP000823889">
    <property type="component" value="Unassembled WGS sequence"/>
</dbReference>
<dbReference type="EMBL" id="DWUQ01000073">
    <property type="protein sequence ID" value="HJD44101.1"/>
    <property type="molecule type" value="Genomic_DNA"/>
</dbReference>
<feature type="coiled-coil region" evidence="1">
    <location>
        <begin position="88"/>
        <end position="115"/>
    </location>
</feature>
<gene>
    <name evidence="2" type="ORF">H9906_03630</name>
</gene>